<dbReference type="RefSeq" id="WP_126018562.1">
    <property type="nucleotide sequence ID" value="NZ_CP034437.1"/>
</dbReference>
<dbReference type="Proteomes" id="UP000272528">
    <property type="component" value="Chromosome"/>
</dbReference>
<evidence type="ECO:0000313" key="3">
    <source>
        <dbReference type="EMBL" id="AZN42648.1"/>
    </source>
</evidence>
<dbReference type="Pfam" id="PF00487">
    <property type="entry name" value="FA_desaturase"/>
    <property type="match status" value="1"/>
</dbReference>
<accession>A0A3Q8X8K7</accession>
<dbReference type="PANTHER" id="PTHR19353">
    <property type="entry name" value="FATTY ACID DESATURASE 2"/>
    <property type="match status" value="1"/>
</dbReference>
<dbReference type="AlphaFoldDB" id="A0A3Q8X8K7"/>
<dbReference type="OrthoDB" id="9769653at2"/>
<evidence type="ECO:0000313" key="4">
    <source>
        <dbReference type="Proteomes" id="UP000272528"/>
    </source>
</evidence>
<dbReference type="GO" id="GO:0006629">
    <property type="term" value="P:lipid metabolic process"/>
    <property type="evidence" value="ECO:0007669"/>
    <property type="project" value="InterPro"/>
</dbReference>
<keyword evidence="1" id="KW-0472">Membrane</keyword>
<dbReference type="PANTHER" id="PTHR19353:SF73">
    <property type="entry name" value="FATTY ACID DESATURASE"/>
    <property type="match status" value="1"/>
</dbReference>
<dbReference type="InterPro" id="IPR005804">
    <property type="entry name" value="FA_desaturase_dom"/>
</dbReference>
<gene>
    <name evidence="3" type="ORF">EJC50_25370</name>
</gene>
<feature type="transmembrane region" description="Helical" evidence="1">
    <location>
        <begin position="28"/>
        <end position="46"/>
    </location>
</feature>
<name>A0A3Q8X8K7_9BACL</name>
<evidence type="ECO:0000256" key="1">
    <source>
        <dbReference type="SAM" id="Phobius"/>
    </source>
</evidence>
<dbReference type="EMBL" id="CP034437">
    <property type="protein sequence ID" value="AZN42648.1"/>
    <property type="molecule type" value="Genomic_DNA"/>
</dbReference>
<reference evidence="4" key="1">
    <citation type="submission" date="2018-12" db="EMBL/GenBank/DDBJ databases">
        <title>Genome sequence of Peanibacillus sp.</title>
        <authorList>
            <person name="Subramani G."/>
            <person name="Srinivasan S."/>
            <person name="Kim M.K."/>
        </authorList>
    </citation>
    <scope>NUCLEOTIDE SEQUENCE [LARGE SCALE GENOMIC DNA]</scope>
    <source>
        <strain evidence="4">18JY67-1</strain>
    </source>
</reference>
<feature type="transmembrane region" description="Helical" evidence="1">
    <location>
        <begin position="181"/>
        <end position="200"/>
    </location>
</feature>
<keyword evidence="4" id="KW-1185">Reference proteome</keyword>
<keyword evidence="1" id="KW-1133">Transmembrane helix</keyword>
<organism evidence="3 4">
    <name type="scientific">Paenibacillus albus</name>
    <dbReference type="NCBI Taxonomy" id="2495582"/>
    <lineage>
        <taxon>Bacteria</taxon>
        <taxon>Bacillati</taxon>
        <taxon>Bacillota</taxon>
        <taxon>Bacilli</taxon>
        <taxon>Bacillales</taxon>
        <taxon>Paenibacillaceae</taxon>
        <taxon>Paenibacillus</taxon>
    </lineage>
</organism>
<protein>
    <submittedName>
        <fullName evidence="3">Fatty acid desaturase</fullName>
    </submittedName>
</protein>
<dbReference type="GO" id="GO:0016717">
    <property type="term" value="F:oxidoreductase activity, acting on paired donors, with oxidation of a pair of donors resulting in the reduction of molecular oxygen to two molecules of water"/>
    <property type="evidence" value="ECO:0007669"/>
    <property type="project" value="TreeGrafter"/>
</dbReference>
<feature type="domain" description="Fatty acid desaturase" evidence="2">
    <location>
        <begin position="51"/>
        <end position="293"/>
    </location>
</feature>
<proteinExistence type="predicted"/>
<keyword evidence="1" id="KW-0812">Transmembrane</keyword>
<dbReference type="InterPro" id="IPR012171">
    <property type="entry name" value="Fatty_acid_desaturase"/>
</dbReference>
<dbReference type="KEGG" id="palb:EJC50_25370"/>
<feature type="transmembrane region" description="Helical" evidence="1">
    <location>
        <begin position="206"/>
        <end position="226"/>
    </location>
</feature>
<dbReference type="GO" id="GO:0016020">
    <property type="term" value="C:membrane"/>
    <property type="evidence" value="ECO:0007669"/>
    <property type="project" value="TreeGrafter"/>
</dbReference>
<sequence>MNQAKISQLKQSITPFEKPELRTSIRQLANTLLPLLLLWYAAYASLSISYWITLPLTCLIAGFLVRTFIIFHDCCHQAFFRNNKANEILGTILGVITLFPYQQWKHSHSIHHATSGNLDKRGTGDMWVLTVDEYASASLRTKLFYRIYRHPFVMFIIGPIAVFLINNRFNRKTAKRKERLNTHLTNASIIALYALLTWAVGWQAFIMIQGPAFLISGLLGVWLFYVQHQFEDSYYETDDEWSFVQAAIDGSSYYKLPKLLQWITGNIGFHHIHHLCPKVPNYNLEKAHHASPPLQKATTITIGTSFKSLRFHLWDVTSNAFISFRDLRNMKNSEKAT</sequence>
<dbReference type="CDD" id="cd03507">
    <property type="entry name" value="Delta12-FADS-like"/>
    <property type="match status" value="1"/>
</dbReference>
<evidence type="ECO:0000259" key="2">
    <source>
        <dbReference type="Pfam" id="PF00487"/>
    </source>
</evidence>
<feature type="transmembrane region" description="Helical" evidence="1">
    <location>
        <begin position="52"/>
        <end position="71"/>
    </location>
</feature>
<feature type="transmembrane region" description="Helical" evidence="1">
    <location>
        <begin position="152"/>
        <end position="169"/>
    </location>
</feature>
<feature type="transmembrane region" description="Helical" evidence="1">
    <location>
        <begin position="83"/>
        <end position="101"/>
    </location>
</feature>